<name>A0A2S2DYL6_9BACT</name>
<reference evidence="2" key="1">
    <citation type="submission" date="2018-05" db="EMBL/GenBank/DDBJ databases">
        <title>Pseudarcicella sp. HME7025 Genome sequencing and assembly.</title>
        <authorList>
            <person name="Kim H."/>
            <person name="Kang H."/>
            <person name="Joh K."/>
        </authorList>
    </citation>
    <scope>NUCLEOTIDE SEQUENCE [LARGE SCALE GENOMIC DNA]</scope>
    <source>
        <strain evidence="2">HME7025</strain>
    </source>
</reference>
<dbReference type="KEGG" id="psez:HME7025_02626"/>
<proteinExistence type="predicted"/>
<evidence type="ECO:0008006" key="3">
    <source>
        <dbReference type="Google" id="ProtNLM"/>
    </source>
</evidence>
<dbReference type="Gene3D" id="2.20.110.10">
    <property type="entry name" value="Histone H3 K4-specific methyltransferase SET7/9 N-terminal domain"/>
    <property type="match status" value="1"/>
</dbReference>
<sequence length="77" mass="9220">MNSYLEANMEEEFQLFHRDGSLWAKGHHVNGIYTGYWEWYRKDGTILRSGYFNQGKQSGEWTTYDKQGKVYKVTQMK</sequence>
<evidence type="ECO:0000313" key="1">
    <source>
        <dbReference type="EMBL" id="AWL10466.1"/>
    </source>
</evidence>
<dbReference type="SUPFAM" id="SSF82185">
    <property type="entry name" value="Histone H3 K4-specific methyltransferase SET7/9 N-terminal domain"/>
    <property type="match status" value="1"/>
</dbReference>
<organism evidence="1 2">
    <name type="scientific">Aquirufa nivalisilvae</name>
    <dbReference type="NCBI Taxonomy" id="2516557"/>
    <lineage>
        <taxon>Bacteria</taxon>
        <taxon>Pseudomonadati</taxon>
        <taxon>Bacteroidota</taxon>
        <taxon>Cytophagia</taxon>
        <taxon>Cytophagales</taxon>
        <taxon>Flectobacillaceae</taxon>
        <taxon>Aquirufa</taxon>
    </lineage>
</organism>
<dbReference type="Proteomes" id="UP000245468">
    <property type="component" value="Chromosome"/>
</dbReference>
<gene>
    <name evidence="1" type="ORF">HME7025_02626</name>
</gene>
<keyword evidence="2" id="KW-1185">Reference proteome</keyword>
<evidence type="ECO:0000313" key="2">
    <source>
        <dbReference type="Proteomes" id="UP000245468"/>
    </source>
</evidence>
<protein>
    <recommendedName>
        <fullName evidence="3">Toxin-antitoxin system YwqK family antitoxin</fullName>
    </recommendedName>
</protein>
<dbReference type="EMBL" id="CP029346">
    <property type="protein sequence ID" value="AWL10466.1"/>
    <property type="molecule type" value="Genomic_DNA"/>
</dbReference>
<dbReference type="AlphaFoldDB" id="A0A2S2DYL6"/>
<accession>A0A2S2DYL6</accession>
<dbReference type="RefSeq" id="WP_226998241.1">
    <property type="nucleotide sequence ID" value="NZ_CP029346.1"/>
</dbReference>